<dbReference type="Pfam" id="PF16233">
    <property type="entry name" value="DUF4893"/>
    <property type="match status" value="1"/>
</dbReference>
<gene>
    <name evidence="1" type="ORF">ALP65_01190</name>
</gene>
<evidence type="ECO:0000313" key="2">
    <source>
        <dbReference type="Proteomes" id="UP000270834"/>
    </source>
</evidence>
<comment type="caution">
    <text evidence="1">The sequence shown here is derived from an EMBL/GenBank/DDBJ whole genome shotgun (WGS) entry which is preliminary data.</text>
</comment>
<dbReference type="Proteomes" id="UP000270834">
    <property type="component" value="Unassembled WGS sequence"/>
</dbReference>
<dbReference type="InterPro" id="IPR032609">
    <property type="entry name" value="DUF4893"/>
</dbReference>
<protein>
    <recommendedName>
        <fullName evidence="3">DUF4893 domain-containing protein</fullName>
    </recommendedName>
</protein>
<evidence type="ECO:0000313" key="1">
    <source>
        <dbReference type="EMBL" id="RMS46954.1"/>
    </source>
</evidence>
<evidence type="ECO:0008006" key="3">
    <source>
        <dbReference type="Google" id="ProtNLM"/>
    </source>
</evidence>
<sequence length="233" mass="25733">MAALEFPAPLRYVLRLPLAGAGCAGPLARKVAMSRPIPVSRVFACLTVLAACAHAGAAEPDWRGYTSEQQQRSVLAVEQDAEAINKRYYDSAFEEFLPELEQLELSLAQPVVAVDEKGLLGDWKCRSTQADQYGIYRYPNFQCRIRRTDRGLFLEKTSGSQRVSGYLFREGTQRYVFLGGATVNDEPQVAFSGLAHGAPAESDVVALLRPHAGGFLLLFPERRGGYEVLEFSR</sequence>
<accession>A0A3M5DBE2</accession>
<organism evidence="1 2">
    <name type="scientific">Pseudomonas aeruginosa</name>
    <dbReference type="NCBI Taxonomy" id="287"/>
    <lineage>
        <taxon>Bacteria</taxon>
        <taxon>Pseudomonadati</taxon>
        <taxon>Pseudomonadota</taxon>
        <taxon>Gammaproteobacteria</taxon>
        <taxon>Pseudomonadales</taxon>
        <taxon>Pseudomonadaceae</taxon>
        <taxon>Pseudomonas</taxon>
    </lineage>
</organism>
<reference evidence="1 2" key="1">
    <citation type="submission" date="2018-08" db="EMBL/GenBank/DDBJ databases">
        <title>Recombination of ecologically and evolutionarily significant loci maintains genetic cohesion in the Pseudomonas syringae species complex.</title>
        <authorList>
            <person name="Dillon M."/>
            <person name="Thakur S."/>
            <person name="Almeida R.N.D."/>
            <person name="Weir B.S."/>
            <person name="Guttman D.S."/>
        </authorList>
    </citation>
    <scope>NUCLEOTIDE SEQUENCE [LARGE SCALE GENOMIC DNA]</scope>
    <source>
        <strain evidence="1 2">ICMP 7846</strain>
    </source>
</reference>
<name>A0A3M5DBE2_PSEAI</name>
<dbReference type="EMBL" id="RBSQ01001181">
    <property type="protein sequence ID" value="RMS46954.1"/>
    <property type="molecule type" value="Genomic_DNA"/>
</dbReference>
<proteinExistence type="predicted"/>
<dbReference type="AlphaFoldDB" id="A0A3M5DBE2"/>